<dbReference type="RefSeq" id="WP_125696511.1">
    <property type="nucleotide sequence ID" value="NZ_JBHTOG010000048.1"/>
</dbReference>
<proteinExistence type="inferred from homology"/>
<dbReference type="InterPro" id="IPR013321">
    <property type="entry name" value="Arc_rbn_hlx_hlx"/>
</dbReference>
<accession>A0ABW4CT87</accession>
<dbReference type="NCBIfam" id="TIGR02384">
    <property type="entry name" value="RelB_DinJ"/>
    <property type="match status" value="1"/>
</dbReference>
<keyword evidence="4" id="KW-1185">Reference proteome</keyword>
<dbReference type="Proteomes" id="UP001597192">
    <property type="component" value="Unassembled WGS sequence"/>
</dbReference>
<organism evidence="3 4">
    <name type="scientific">Lacticaseibacillus yichunensis</name>
    <dbReference type="NCBI Taxonomy" id="2486015"/>
    <lineage>
        <taxon>Bacteria</taxon>
        <taxon>Bacillati</taxon>
        <taxon>Bacillota</taxon>
        <taxon>Bacilli</taxon>
        <taxon>Lactobacillales</taxon>
        <taxon>Lactobacillaceae</taxon>
        <taxon>Lacticaseibacillus</taxon>
    </lineage>
</organism>
<comment type="similarity">
    <text evidence="1">Belongs to the RelB/DinJ antitoxin family.</text>
</comment>
<dbReference type="InterPro" id="IPR007337">
    <property type="entry name" value="RelB/DinJ"/>
</dbReference>
<dbReference type="PANTHER" id="PTHR38781:SF1">
    <property type="entry name" value="ANTITOXIN DINJ-RELATED"/>
    <property type="match status" value="1"/>
</dbReference>
<dbReference type="Gene3D" id="1.10.1220.10">
    <property type="entry name" value="Met repressor-like"/>
    <property type="match status" value="1"/>
</dbReference>
<dbReference type="Pfam" id="PF04221">
    <property type="entry name" value="RelB"/>
    <property type="match status" value="1"/>
</dbReference>
<dbReference type="EMBL" id="JBHTOG010000048">
    <property type="protein sequence ID" value="MFD1432960.1"/>
    <property type="molecule type" value="Genomic_DNA"/>
</dbReference>
<protein>
    <submittedName>
        <fullName evidence="3">Type II toxin-antitoxin system RelB/DinJ family antitoxin</fullName>
    </submittedName>
</protein>
<reference evidence="4" key="1">
    <citation type="journal article" date="2019" name="Int. J. Syst. Evol. Microbiol.">
        <title>The Global Catalogue of Microorganisms (GCM) 10K type strain sequencing project: providing services to taxonomists for standard genome sequencing and annotation.</title>
        <authorList>
            <consortium name="The Broad Institute Genomics Platform"/>
            <consortium name="The Broad Institute Genome Sequencing Center for Infectious Disease"/>
            <person name="Wu L."/>
            <person name="Ma J."/>
        </authorList>
    </citation>
    <scope>NUCLEOTIDE SEQUENCE [LARGE SCALE GENOMIC DNA]</scope>
    <source>
        <strain evidence="4">CCM 8947</strain>
    </source>
</reference>
<evidence type="ECO:0000313" key="4">
    <source>
        <dbReference type="Proteomes" id="UP001597192"/>
    </source>
</evidence>
<dbReference type="PANTHER" id="PTHR38781">
    <property type="entry name" value="ANTITOXIN DINJ-RELATED"/>
    <property type="match status" value="1"/>
</dbReference>
<name>A0ABW4CT87_9LACO</name>
<keyword evidence="2" id="KW-1277">Toxin-antitoxin system</keyword>
<evidence type="ECO:0000256" key="1">
    <source>
        <dbReference type="ARBA" id="ARBA00010562"/>
    </source>
</evidence>
<sequence length="92" mass="10141">MDVKEKNTTVTAQVTPDMKRRATQVFESMGLDMSTAINMFLIKAVRENKLPFTPEGSPLEAAVQAVNDGDGITFNDVQAARDYLNSNDDDDD</sequence>
<evidence type="ECO:0000313" key="3">
    <source>
        <dbReference type="EMBL" id="MFD1432960.1"/>
    </source>
</evidence>
<gene>
    <name evidence="3" type="ORF">ACFQ47_09805</name>
</gene>
<comment type="caution">
    <text evidence="3">The sequence shown here is derived from an EMBL/GenBank/DDBJ whole genome shotgun (WGS) entry which is preliminary data.</text>
</comment>
<evidence type="ECO:0000256" key="2">
    <source>
        <dbReference type="ARBA" id="ARBA00022649"/>
    </source>
</evidence>